<proteinExistence type="predicted"/>
<dbReference type="GeneID" id="68094630"/>
<dbReference type="Proteomes" id="UP000816034">
    <property type="component" value="Unassembled WGS sequence"/>
</dbReference>
<keyword evidence="2" id="KW-1185">Reference proteome</keyword>
<dbReference type="Gene3D" id="3.40.50.720">
    <property type="entry name" value="NAD(P)-binding Rossmann-like Domain"/>
    <property type="match status" value="1"/>
</dbReference>
<dbReference type="PANTHER" id="PTHR42722">
    <property type="entry name" value="LEUCINE DEHYDROGENASE"/>
    <property type="match status" value="1"/>
</dbReference>
<dbReference type="PANTHER" id="PTHR42722:SF1">
    <property type="entry name" value="VALINE DEHYDROGENASE"/>
    <property type="match status" value="1"/>
</dbReference>
<dbReference type="InterPro" id="IPR046346">
    <property type="entry name" value="Aminoacid_DH-like_N_sf"/>
</dbReference>
<dbReference type="InterPro" id="IPR016211">
    <property type="entry name" value="Glu/Phe/Leu/Val/Trp_DH_bac/arc"/>
</dbReference>
<name>A0AA88GWR6_NAELO</name>
<protein>
    <submittedName>
        <fullName evidence="1">Uncharacterized protein</fullName>
    </submittedName>
</protein>
<evidence type="ECO:0000313" key="1">
    <source>
        <dbReference type="EMBL" id="KAG2387139.1"/>
    </source>
</evidence>
<accession>A0AA88GWR6</accession>
<reference evidence="1 2" key="1">
    <citation type="journal article" date="2018" name="BMC Genomics">
        <title>The genome of Naegleria lovaniensis, the basis for a comparative approach to unravel pathogenicity factors of the human pathogenic amoeba N. fowleri.</title>
        <authorList>
            <person name="Liechti N."/>
            <person name="Schurch N."/>
            <person name="Bruggmann R."/>
            <person name="Wittwer M."/>
        </authorList>
    </citation>
    <scope>NUCLEOTIDE SEQUENCE [LARGE SCALE GENOMIC DNA]</scope>
    <source>
        <strain evidence="1 2">ATCC 30569</strain>
    </source>
</reference>
<dbReference type="Gene3D" id="3.40.50.10860">
    <property type="entry name" value="Leucine Dehydrogenase, chain A, domain 1"/>
    <property type="match status" value="1"/>
</dbReference>
<sequence length="496" mass="55766">MFKPKQTFRSMMINRTSSWKSYTEILNTNIISKRYISTQTTSQLIRHFKKHHQHRGFIVFSNSTTDSPDQEPYKLSHPCMEPVLEYISSQQQTAMSSVGKVEKGTGNMEALFLEVSPVTQSLLGCFIHNTKRGLALGSIDLWHYPHASEFVNAGLVQSANAARRMALTNQYWGGGKAIIQTNPDFTLNYSNPEVRRTIMNELGSFISSLRGVVYVDGGFGINSHDMVHVFERTRFTTFTPKLSMNGNLTAQSQAKTTIAALEGAMSLRTGSEDLSDCIVALQGIKHNFETCKLLLQKKVGKIILTDTDPIVIKNAKSIFNREIIDGRVEVRLVFEDQDSILHLDNVDMLVPSSGIKLNAQNISDIKASIICGVSLSQFESIDLEKNLRKDQDVIIIPSLVIESSSSIVRGNEVYGFIPEIESDPEINKYFSPQYDFSFFNLVRRMITLSKEKDLSTEQCAVEIADEIMKQPHPFIPSRGSQIIQSLIKDEWNNADF</sequence>
<dbReference type="RefSeq" id="XP_044551131.1">
    <property type="nucleotide sequence ID" value="XM_044691563.1"/>
</dbReference>
<dbReference type="AlphaFoldDB" id="A0AA88GWR6"/>
<dbReference type="SUPFAM" id="SSF53223">
    <property type="entry name" value="Aminoacid dehydrogenase-like, N-terminal domain"/>
    <property type="match status" value="1"/>
</dbReference>
<dbReference type="EMBL" id="PYSW02000014">
    <property type="protein sequence ID" value="KAG2387139.1"/>
    <property type="molecule type" value="Genomic_DNA"/>
</dbReference>
<comment type="caution">
    <text evidence="1">The sequence shown here is derived from an EMBL/GenBank/DDBJ whole genome shotgun (WGS) entry which is preliminary data.</text>
</comment>
<organism evidence="1 2">
    <name type="scientific">Naegleria lovaniensis</name>
    <name type="common">Amoeba</name>
    <dbReference type="NCBI Taxonomy" id="51637"/>
    <lineage>
        <taxon>Eukaryota</taxon>
        <taxon>Discoba</taxon>
        <taxon>Heterolobosea</taxon>
        <taxon>Tetramitia</taxon>
        <taxon>Eutetramitia</taxon>
        <taxon>Vahlkampfiidae</taxon>
        <taxon>Naegleria</taxon>
    </lineage>
</organism>
<gene>
    <name evidence="1" type="ORF">C9374_002174</name>
</gene>
<evidence type="ECO:0000313" key="2">
    <source>
        <dbReference type="Proteomes" id="UP000816034"/>
    </source>
</evidence>
<dbReference type="GO" id="GO:0016639">
    <property type="term" value="F:oxidoreductase activity, acting on the CH-NH2 group of donors, NAD or NADP as acceptor"/>
    <property type="evidence" value="ECO:0007669"/>
    <property type="project" value="InterPro"/>
</dbReference>